<evidence type="ECO:0000256" key="2">
    <source>
        <dbReference type="ARBA" id="ARBA00023172"/>
    </source>
</evidence>
<dbReference type="Gene3D" id="3.90.1750.20">
    <property type="entry name" value="Putative Large Serine Recombinase, Chain B, Domain 2"/>
    <property type="match status" value="1"/>
</dbReference>
<reference evidence="4 5" key="1">
    <citation type="submission" date="2024-03" db="EMBL/GenBank/DDBJ databases">
        <title>The complete genome of Streptomyces sirii sp.nov.</title>
        <authorList>
            <person name="Zakalyukina Y.V."/>
            <person name="Belik A.R."/>
            <person name="Biryukov M.V."/>
            <person name="Baturina O.A."/>
            <person name="Kabilov M.R."/>
        </authorList>
    </citation>
    <scope>NUCLEOTIDE SEQUENCE [LARGE SCALE GENOMIC DNA]</scope>
    <source>
        <strain evidence="4 5">BP-8</strain>
    </source>
</reference>
<dbReference type="InterPro" id="IPR011109">
    <property type="entry name" value="DNA_bind_recombinase_dom"/>
</dbReference>
<organism evidence="4 5">
    <name type="scientific">Streptomyces sirii</name>
    <dbReference type="NCBI Taxonomy" id="3127701"/>
    <lineage>
        <taxon>Bacteria</taxon>
        <taxon>Bacillati</taxon>
        <taxon>Actinomycetota</taxon>
        <taxon>Actinomycetes</taxon>
        <taxon>Kitasatosporales</taxon>
        <taxon>Streptomycetaceae</taxon>
        <taxon>Streptomyces</taxon>
    </lineage>
</organism>
<name>A0ABZ2QGA9_9ACTN</name>
<dbReference type="Pfam" id="PF13408">
    <property type="entry name" value="Zn_ribbon_recom"/>
    <property type="match status" value="1"/>
</dbReference>
<keyword evidence="2" id="KW-0233">DNA recombination</keyword>
<evidence type="ECO:0000256" key="1">
    <source>
        <dbReference type="ARBA" id="ARBA00023125"/>
    </source>
</evidence>
<dbReference type="RefSeq" id="WP_407285503.1">
    <property type="nucleotide sequence ID" value="NZ_CP147982.1"/>
</dbReference>
<dbReference type="PROSITE" id="PS51737">
    <property type="entry name" value="RECOMBINASE_DNA_BIND"/>
    <property type="match status" value="1"/>
</dbReference>
<evidence type="ECO:0000313" key="4">
    <source>
        <dbReference type="EMBL" id="WXK75420.1"/>
    </source>
</evidence>
<dbReference type="InterPro" id="IPR050639">
    <property type="entry name" value="SSR_resolvase"/>
</dbReference>
<keyword evidence="1" id="KW-0238">DNA-binding</keyword>
<dbReference type="Proteomes" id="UP001626628">
    <property type="component" value="Chromosome"/>
</dbReference>
<evidence type="ECO:0000313" key="5">
    <source>
        <dbReference type="Proteomes" id="UP001626628"/>
    </source>
</evidence>
<gene>
    <name evidence="4" type="ORF">WAB15_05290</name>
</gene>
<protein>
    <submittedName>
        <fullName evidence="4">Zinc ribbon domain-containing protein</fullName>
    </submittedName>
</protein>
<dbReference type="InterPro" id="IPR038109">
    <property type="entry name" value="DNA_bind_recomb_sf"/>
</dbReference>
<dbReference type="InterPro" id="IPR025827">
    <property type="entry name" value="Zn_ribbon_recom_dom"/>
</dbReference>
<dbReference type="PANTHER" id="PTHR30461">
    <property type="entry name" value="DNA-INVERTASE FROM LAMBDOID PROPHAGE"/>
    <property type="match status" value="1"/>
</dbReference>
<keyword evidence="5" id="KW-1185">Reference proteome</keyword>
<dbReference type="EMBL" id="CP147982">
    <property type="protein sequence ID" value="WXK75420.1"/>
    <property type="molecule type" value="Genomic_DNA"/>
</dbReference>
<feature type="domain" description="Recombinase" evidence="3">
    <location>
        <begin position="108"/>
        <end position="248"/>
    </location>
</feature>
<proteinExistence type="predicted"/>
<dbReference type="PANTHER" id="PTHR30461:SF2">
    <property type="entry name" value="SERINE RECOMBINASE PINE-RELATED"/>
    <property type="match status" value="1"/>
</dbReference>
<accession>A0ABZ2QGA9</accession>
<evidence type="ECO:0000259" key="3">
    <source>
        <dbReference type="PROSITE" id="PS51737"/>
    </source>
</evidence>
<sequence length="321" mass="35440">MIERLYDGCGKCLVGLRRLSRKTDATSSPERRRDHVLAVTKEYGGHIIAWADDWEVSGGTDPMTRPAFGPWLRGERGSAQFELRAIQRRNRDQAAKARAAGRPHGKPSYGYEYVRLSPTSGVDHVRLSPDAAATRRSLAKRILADPESVSPWTEAARLTRAGVLAPSDHVRVLHGREPKGTPWYGSTVTRLLLSKAALGYLMHKGEPVVGDDGHPVRLPGADGQPVEQLWDYPTHLQLVEVLSRRAQPGKRRTKGVRLLSGRVLCGVCGNLMKINSSGTLEKGDVRRRYICEARLRGYPNADHCRPAPGITASMLDEIVTH</sequence>